<dbReference type="InterPro" id="IPR013783">
    <property type="entry name" value="Ig-like_fold"/>
</dbReference>
<dbReference type="NCBIfam" id="TIGR03437">
    <property type="entry name" value="Soli_cterm"/>
    <property type="match status" value="1"/>
</dbReference>
<dbReference type="HOGENOM" id="CLU_404342_0_0_0"/>
<dbReference type="Gene3D" id="2.60.120.310">
    <property type="entry name" value="Copper type II, ascorbate-dependent monooxygenase, N-terminal domain"/>
    <property type="match status" value="1"/>
</dbReference>
<dbReference type="InterPro" id="IPR014756">
    <property type="entry name" value="Ig_E-set"/>
</dbReference>
<keyword evidence="1" id="KW-1015">Disulfide bond</keyword>
<proteinExistence type="predicted"/>
<evidence type="ECO:0000256" key="1">
    <source>
        <dbReference type="ARBA" id="ARBA00023157"/>
    </source>
</evidence>
<name>Q01ZN4_SOLUE</name>
<dbReference type="Gene3D" id="2.60.40.10">
    <property type="entry name" value="Immunoglobulins"/>
    <property type="match status" value="1"/>
</dbReference>
<dbReference type="InterPro" id="IPR017803">
    <property type="entry name" value="CHP03437_C"/>
</dbReference>
<feature type="signal peptide" evidence="2">
    <location>
        <begin position="1"/>
        <end position="16"/>
    </location>
</feature>
<dbReference type="Pfam" id="PF01833">
    <property type="entry name" value="TIG"/>
    <property type="match status" value="1"/>
</dbReference>
<gene>
    <name evidence="4" type="ordered locus">Acid_3914</name>
</gene>
<dbReference type="STRING" id="234267.Acid_3914"/>
<dbReference type="GO" id="GO:0016715">
    <property type="term" value="F:oxidoreductase activity, acting on paired donors, with incorporation or reduction of molecular oxygen, reduced ascorbate as one donor, and incorporation of one atom of oxygen"/>
    <property type="evidence" value="ECO:0007669"/>
    <property type="project" value="InterPro"/>
</dbReference>
<dbReference type="InterPro" id="IPR014784">
    <property type="entry name" value="Cu2_ascorb_mOase-like_C"/>
</dbReference>
<dbReference type="InterPro" id="IPR036939">
    <property type="entry name" value="Cu2_ascorb_mOase_N_sf"/>
</dbReference>
<dbReference type="Gene3D" id="2.60.120.230">
    <property type="match status" value="1"/>
</dbReference>
<evidence type="ECO:0000256" key="2">
    <source>
        <dbReference type="SAM" id="SignalP"/>
    </source>
</evidence>
<dbReference type="eggNOG" id="COG3386">
    <property type="taxonomic scope" value="Bacteria"/>
</dbReference>
<feature type="chain" id="PRO_5004163009" description="IPT/TIG domain-containing protein" evidence="2">
    <location>
        <begin position="17"/>
        <end position="680"/>
    </location>
</feature>
<dbReference type="KEGG" id="sus:Acid_3914"/>
<organism evidence="4">
    <name type="scientific">Solibacter usitatus (strain Ellin6076)</name>
    <dbReference type="NCBI Taxonomy" id="234267"/>
    <lineage>
        <taxon>Bacteria</taxon>
        <taxon>Pseudomonadati</taxon>
        <taxon>Acidobacteriota</taxon>
        <taxon>Terriglobia</taxon>
        <taxon>Bryobacterales</taxon>
        <taxon>Solibacteraceae</taxon>
        <taxon>Candidatus Solibacter</taxon>
    </lineage>
</organism>
<dbReference type="EMBL" id="CP000473">
    <property type="protein sequence ID" value="ABJ84881.1"/>
    <property type="molecule type" value="Genomic_DNA"/>
</dbReference>
<dbReference type="SUPFAM" id="SSF81296">
    <property type="entry name" value="E set domains"/>
    <property type="match status" value="1"/>
</dbReference>
<protein>
    <recommendedName>
        <fullName evidence="3">IPT/TIG domain-containing protein</fullName>
    </recommendedName>
</protein>
<accession>Q01ZN4</accession>
<reference evidence="4" key="1">
    <citation type="submission" date="2006-10" db="EMBL/GenBank/DDBJ databases">
        <title>Complete sequence of Solibacter usitatus Ellin6076.</title>
        <authorList>
            <consortium name="US DOE Joint Genome Institute"/>
            <person name="Copeland A."/>
            <person name="Lucas S."/>
            <person name="Lapidus A."/>
            <person name="Barry K."/>
            <person name="Detter J.C."/>
            <person name="Glavina del Rio T."/>
            <person name="Hammon N."/>
            <person name="Israni S."/>
            <person name="Dalin E."/>
            <person name="Tice H."/>
            <person name="Pitluck S."/>
            <person name="Thompson L.S."/>
            <person name="Brettin T."/>
            <person name="Bruce D."/>
            <person name="Han C."/>
            <person name="Tapia R."/>
            <person name="Gilna P."/>
            <person name="Schmutz J."/>
            <person name="Larimer F."/>
            <person name="Land M."/>
            <person name="Hauser L."/>
            <person name="Kyrpides N."/>
            <person name="Mikhailova N."/>
            <person name="Janssen P.H."/>
            <person name="Kuske C.R."/>
            <person name="Richardson P."/>
        </authorList>
    </citation>
    <scope>NUCLEOTIDE SEQUENCE</scope>
    <source>
        <strain evidence="4">Ellin6076</strain>
    </source>
</reference>
<feature type="domain" description="IPT/TIG" evidence="3">
    <location>
        <begin position="460"/>
        <end position="543"/>
    </location>
</feature>
<dbReference type="GO" id="GO:0005507">
    <property type="term" value="F:copper ion binding"/>
    <property type="evidence" value="ECO:0007669"/>
    <property type="project" value="InterPro"/>
</dbReference>
<evidence type="ECO:0000313" key="4">
    <source>
        <dbReference type="EMBL" id="ABJ84881.1"/>
    </source>
</evidence>
<keyword evidence="2" id="KW-0732">Signal</keyword>
<sequence length="680" mass="72126" precursor="true">MYRYSVLVLLFGAAHAQTVTFNEHIAPIIYNNCSKCHHTGEVAPFPLMSYADVAGHARDIAIQTQSHFMPPWKPEPGWTAYRDERRLTQQQIDLIQQWAANGSPQGDPGKAPLAPQFTDGWQLGTPDLVLEMPAGFAVPADGPDIYRNFVIPTKLTDDKYVRAIELKSSARTVVHHSLFFSDASGNARQQEQSTNDGQPGFPGFGTIFSVVDTTSALNGGLGGWVPGTTPAFLPDGIAMPLPANSDFLLQTHFHPNGMPQTEKTVIGLYFGPKPARAMTQLQVPAFFGIRSNIDIPAGETSYKVRGSFTIPADVDAVGVWAHAHFLGREAKLTATLPTGEVRILLWIRNWEFNWQDQYLFQDLVPLPKGTRLDGELTYDNSANNYRNPNTPPKRVQWGENSTDEMGSLLLNVVPRNQSDITTLQTSSILYLLTPVPLVGNKPLFVSSGMVDGASTQPGAVTPGKIVVLYGSRLGPVQLTGILIGGDGKVATNTGGTQVLFDGVPAPILYTSAGQVAAVVPYEVDGKLGTQVQVKNGNLNSDTVALPVAPVAPSIFSVNLSGAGQAAILNQDGLTVNSAKTPAPRGSVISIYATGEGQTQPGGIDGRISAGGGLPAPTRPVSVLIDGKPAEVQYAGSAPGAVAGLFQVNVRIPPDAAIGDVALEIHVGTAISQSGITVAVR</sequence>
<dbReference type="SUPFAM" id="SSF49742">
    <property type="entry name" value="PHM/PNGase F"/>
    <property type="match status" value="2"/>
</dbReference>
<dbReference type="eggNOG" id="COG2010">
    <property type="taxonomic scope" value="Bacteria"/>
</dbReference>
<dbReference type="InParanoid" id="Q01ZN4"/>
<dbReference type="InterPro" id="IPR008977">
    <property type="entry name" value="PHM/PNGase_F_dom_sf"/>
</dbReference>
<evidence type="ECO:0000259" key="3">
    <source>
        <dbReference type="Pfam" id="PF01833"/>
    </source>
</evidence>
<dbReference type="OrthoDB" id="9809746at2"/>
<dbReference type="AlphaFoldDB" id="Q01ZN4"/>
<dbReference type="InterPro" id="IPR002909">
    <property type="entry name" value="IPT_dom"/>
</dbReference>